<organism evidence="1">
    <name type="scientific">marine sediment metagenome</name>
    <dbReference type="NCBI Taxonomy" id="412755"/>
    <lineage>
        <taxon>unclassified sequences</taxon>
        <taxon>metagenomes</taxon>
        <taxon>ecological metagenomes</taxon>
    </lineage>
</organism>
<name>A0A0F9LDZ4_9ZZZZ</name>
<dbReference type="EMBL" id="LAZR01011303">
    <property type="protein sequence ID" value="KKM62390.1"/>
    <property type="molecule type" value="Genomic_DNA"/>
</dbReference>
<protein>
    <submittedName>
        <fullName evidence="1">Uncharacterized protein</fullName>
    </submittedName>
</protein>
<dbReference type="AlphaFoldDB" id="A0A0F9LDZ4"/>
<proteinExistence type="predicted"/>
<accession>A0A0F9LDZ4</accession>
<gene>
    <name evidence="1" type="ORF">LCGC14_1522060</name>
</gene>
<sequence length="33" mass="3763">MKKFRLNVIPMFVDANSKQEALEVLGSRLEELG</sequence>
<evidence type="ECO:0000313" key="1">
    <source>
        <dbReference type="EMBL" id="KKM62390.1"/>
    </source>
</evidence>
<feature type="non-terminal residue" evidence="1">
    <location>
        <position position="33"/>
    </location>
</feature>
<comment type="caution">
    <text evidence="1">The sequence shown here is derived from an EMBL/GenBank/DDBJ whole genome shotgun (WGS) entry which is preliminary data.</text>
</comment>
<reference evidence="1" key="1">
    <citation type="journal article" date="2015" name="Nature">
        <title>Complex archaea that bridge the gap between prokaryotes and eukaryotes.</title>
        <authorList>
            <person name="Spang A."/>
            <person name="Saw J.H."/>
            <person name="Jorgensen S.L."/>
            <person name="Zaremba-Niedzwiedzka K."/>
            <person name="Martijn J."/>
            <person name="Lind A.E."/>
            <person name="van Eijk R."/>
            <person name="Schleper C."/>
            <person name="Guy L."/>
            <person name="Ettema T.J."/>
        </authorList>
    </citation>
    <scope>NUCLEOTIDE SEQUENCE</scope>
</reference>